<reference evidence="1 2" key="1">
    <citation type="journal article" date="2014" name="Nature">
        <title>An environmental bacterial taxon with a large and distinct metabolic repertoire.</title>
        <authorList>
            <person name="Wilson M.C."/>
            <person name="Mori T."/>
            <person name="Ruckert C."/>
            <person name="Uria A.R."/>
            <person name="Helf M.J."/>
            <person name="Takada K."/>
            <person name="Gernert C."/>
            <person name="Steffens U.A."/>
            <person name="Heycke N."/>
            <person name="Schmitt S."/>
            <person name="Rinke C."/>
            <person name="Helfrich E.J."/>
            <person name="Brachmann A.O."/>
            <person name="Gurgui C."/>
            <person name="Wakimoto T."/>
            <person name="Kracht M."/>
            <person name="Crusemann M."/>
            <person name="Hentschel U."/>
            <person name="Abe I."/>
            <person name="Matsunaga S."/>
            <person name="Kalinowski J."/>
            <person name="Takeyama H."/>
            <person name="Piel J."/>
        </authorList>
    </citation>
    <scope>NUCLEOTIDE SEQUENCE [LARGE SCALE GENOMIC DNA]</scope>
    <source>
        <strain evidence="2">TSY1</strain>
    </source>
</reference>
<comment type="caution">
    <text evidence="1">The sequence shown here is derived from an EMBL/GenBank/DDBJ whole genome shotgun (WGS) entry which is preliminary data.</text>
</comment>
<evidence type="ECO:0000313" key="2">
    <source>
        <dbReference type="Proteomes" id="UP000019141"/>
    </source>
</evidence>
<name>W4L232_ENTF1</name>
<proteinExistence type="predicted"/>
<dbReference type="HOGENOM" id="CLU_143345_0_0_7"/>
<dbReference type="EMBL" id="AZHW01001785">
    <property type="protein sequence ID" value="ETW91959.1"/>
    <property type="molecule type" value="Genomic_DNA"/>
</dbReference>
<evidence type="ECO:0000313" key="1">
    <source>
        <dbReference type="EMBL" id="ETW91959.1"/>
    </source>
</evidence>
<dbReference type="InterPro" id="IPR021070">
    <property type="entry name" value="Killing_trait_RebB"/>
</dbReference>
<keyword evidence="2" id="KW-1185">Reference proteome</keyword>
<dbReference type="Proteomes" id="UP000019141">
    <property type="component" value="Unassembled WGS sequence"/>
</dbReference>
<protein>
    <submittedName>
        <fullName evidence="1">R body protein</fullName>
    </submittedName>
</protein>
<sequence length="122" mass="12503">MADPTLVNGQITDAVTQANVKVLADAPAEALAMVYQTMGQSVGLGMQNATAAQQQMNTVKQAVTTQCANLIMAMDTAATGRATLQVMTGNSLATQLAQLLTSVASGQQAVKAAYGTPPTHHT</sequence>
<accession>W4L232</accession>
<organism evidence="1 2">
    <name type="scientific">Entotheonella factor</name>
    <dbReference type="NCBI Taxonomy" id="1429438"/>
    <lineage>
        <taxon>Bacteria</taxon>
        <taxon>Pseudomonadati</taxon>
        <taxon>Nitrospinota/Tectimicrobiota group</taxon>
        <taxon>Candidatus Tectimicrobiota</taxon>
        <taxon>Candidatus Entotheonellia</taxon>
        <taxon>Candidatus Entotheonellales</taxon>
        <taxon>Candidatus Entotheonellaceae</taxon>
        <taxon>Candidatus Entotheonella</taxon>
    </lineage>
</organism>
<dbReference type="Pfam" id="PF11747">
    <property type="entry name" value="RebB"/>
    <property type="match status" value="1"/>
</dbReference>
<dbReference type="AlphaFoldDB" id="W4L232"/>
<gene>
    <name evidence="1" type="ORF">ETSY1_45925</name>
</gene>